<dbReference type="RefSeq" id="WP_345704663.1">
    <property type="nucleotide sequence ID" value="NZ_BAABKV010000001.1"/>
</dbReference>
<dbReference type="Proteomes" id="UP001596435">
    <property type="component" value="Unassembled WGS sequence"/>
</dbReference>
<name>A0ABW2G1M0_9ACTN</name>
<dbReference type="InterPro" id="IPR029063">
    <property type="entry name" value="SAM-dependent_MTases_sf"/>
</dbReference>
<reference evidence="5" key="1">
    <citation type="journal article" date="2019" name="Int. J. Syst. Evol. Microbiol.">
        <title>The Global Catalogue of Microorganisms (GCM) 10K type strain sequencing project: providing services to taxonomists for standard genome sequencing and annotation.</title>
        <authorList>
            <consortium name="The Broad Institute Genomics Platform"/>
            <consortium name="The Broad Institute Genome Sequencing Center for Infectious Disease"/>
            <person name="Wu L."/>
            <person name="Ma J."/>
        </authorList>
    </citation>
    <scope>NUCLEOTIDE SEQUENCE [LARGE SCALE GENOMIC DNA]</scope>
    <source>
        <strain evidence="5">CGMCC 1.12859</strain>
    </source>
</reference>
<feature type="domain" description="Methyltransferase" evidence="3">
    <location>
        <begin position="34"/>
        <end position="126"/>
    </location>
</feature>
<keyword evidence="1 4" id="KW-0489">Methyltransferase</keyword>
<evidence type="ECO:0000313" key="4">
    <source>
        <dbReference type="EMBL" id="MFC7182458.1"/>
    </source>
</evidence>
<sequence length="245" mass="26237">MYSDDEAAALYDRLNPWAPCDDFFLSVVMGSASVLDVGCGTGALLHRAREAGHPGRLCGLDPSAAMLARARRRADVEWSLGRAEDACWEAEFASAVVAGNAFQVFVTDAELRAALAALRAALVDGGRLVLSTRNPAARAWEGWCPANATEVVDDAGRELRIVHRVESVAGEVVTFTETTERLDGTVLRLERDRLRFLDADRIGGFLREAGFTVDRCAGDWSGGPLSAASRNIVVTARATTPDSGD</sequence>
<dbReference type="Pfam" id="PF13649">
    <property type="entry name" value="Methyltransf_25"/>
    <property type="match status" value="1"/>
</dbReference>
<dbReference type="GO" id="GO:0008168">
    <property type="term" value="F:methyltransferase activity"/>
    <property type="evidence" value="ECO:0007669"/>
    <property type="project" value="UniProtKB-KW"/>
</dbReference>
<dbReference type="GO" id="GO:0032259">
    <property type="term" value="P:methylation"/>
    <property type="evidence" value="ECO:0007669"/>
    <property type="project" value="UniProtKB-KW"/>
</dbReference>
<keyword evidence="2" id="KW-0808">Transferase</keyword>
<keyword evidence="5" id="KW-1185">Reference proteome</keyword>
<dbReference type="PANTHER" id="PTHR43861:SF1">
    <property type="entry name" value="TRANS-ACONITATE 2-METHYLTRANSFERASE"/>
    <property type="match status" value="1"/>
</dbReference>
<organism evidence="4 5">
    <name type="scientific">Kitasatospora paranensis</name>
    <dbReference type="NCBI Taxonomy" id="258053"/>
    <lineage>
        <taxon>Bacteria</taxon>
        <taxon>Bacillati</taxon>
        <taxon>Actinomycetota</taxon>
        <taxon>Actinomycetes</taxon>
        <taxon>Kitasatosporales</taxon>
        <taxon>Streptomycetaceae</taxon>
        <taxon>Kitasatospora</taxon>
    </lineage>
</organism>
<dbReference type="PANTHER" id="PTHR43861">
    <property type="entry name" value="TRANS-ACONITATE 2-METHYLTRANSFERASE-RELATED"/>
    <property type="match status" value="1"/>
</dbReference>
<evidence type="ECO:0000259" key="3">
    <source>
        <dbReference type="Pfam" id="PF13649"/>
    </source>
</evidence>
<proteinExistence type="predicted"/>
<gene>
    <name evidence="4" type="ORF">ACFQMG_23185</name>
</gene>
<evidence type="ECO:0000313" key="5">
    <source>
        <dbReference type="Proteomes" id="UP001596435"/>
    </source>
</evidence>
<protein>
    <submittedName>
        <fullName evidence="4">Methyltransferase domain-containing protein</fullName>
    </submittedName>
</protein>
<dbReference type="Gene3D" id="3.40.50.150">
    <property type="entry name" value="Vaccinia Virus protein VP39"/>
    <property type="match status" value="1"/>
</dbReference>
<accession>A0ABW2G1M0</accession>
<evidence type="ECO:0000256" key="2">
    <source>
        <dbReference type="ARBA" id="ARBA00022679"/>
    </source>
</evidence>
<evidence type="ECO:0000256" key="1">
    <source>
        <dbReference type="ARBA" id="ARBA00022603"/>
    </source>
</evidence>
<dbReference type="InterPro" id="IPR041698">
    <property type="entry name" value="Methyltransf_25"/>
</dbReference>
<dbReference type="SUPFAM" id="SSF53335">
    <property type="entry name" value="S-adenosyl-L-methionine-dependent methyltransferases"/>
    <property type="match status" value="1"/>
</dbReference>
<dbReference type="EMBL" id="JBHTAJ010000047">
    <property type="protein sequence ID" value="MFC7182458.1"/>
    <property type="molecule type" value="Genomic_DNA"/>
</dbReference>
<comment type="caution">
    <text evidence="4">The sequence shown here is derived from an EMBL/GenBank/DDBJ whole genome shotgun (WGS) entry which is preliminary data.</text>
</comment>